<dbReference type="EMBL" id="BQKA01000017">
    <property type="protein sequence ID" value="GJM49963.1"/>
    <property type="molecule type" value="Genomic_DNA"/>
</dbReference>
<proteinExistence type="predicted"/>
<name>A0AAV5ARL1_9FLAO</name>
<dbReference type="InterPro" id="IPR036063">
    <property type="entry name" value="Smr_dom_sf"/>
</dbReference>
<dbReference type="Proteomes" id="UP001207736">
    <property type="component" value="Unassembled WGS sequence"/>
</dbReference>
<dbReference type="InterPro" id="IPR002625">
    <property type="entry name" value="Smr_dom"/>
</dbReference>
<evidence type="ECO:0000313" key="5">
    <source>
        <dbReference type="Proteomes" id="UP001208692"/>
    </source>
</evidence>
<reference evidence="2 5" key="1">
    <citation type="submission" date="2021-11" db="EMBL/GenBank/DDBJ databases">
        <title>Draft genome sequence of Capnocytophaga sp. strain KC07075 isolated from cat oral cavity.</title>
        <authorList>
            <person name="Suzuki M."/>
            <person name="Imaoka K."/>
            <person name="Kimura M."/>
            <person name="Morikawa S."/>
            <person name="Maeda K."/>
        </authorList>
    </citation>
    <scope>NUCLEOTIDE SEQUENCE</scope>
    <source>
        <strain evidence="2">KC07075</strain>
        <strain evidence="3 5">KC07079</strain>
    </source>
</reference>
<gene>
    <name evidence="2" type="ORF">RCZ15_09380</name>
    <name evidence="3" type="ORF">RCZ16_24610</name>
</gene>
<dbReference type="EMBL" id="BQKB01000062">
    <property type="protein sequence ID" value="GJM54145.1"/>
    <property type="molecule type" value="Genomic_DNA"/>
</dbReference>
<feature type="domain" description="Smr" evidence="1">
    <location>
        <begin position="116"/>
        <end position="175"/>
    </location>
</feature>
<evidence type="ECO:0000259" key="1">
    <source>
        <dbReference type="Pfam" id="PF01713"/>
    </source>
</evidence>
<dbReference type="AlphaFoldDB" id="A0AAV5ARL1"/>
<comment type="caution">
    <text evidence="2">The sequence shown here is derived from an EMBL/GenBank/DDBJ whole genome shotgun (WGS) entry which is preliminary data.</text>
</comment>
<keyword evidence="5" id="KW-1185">Reference proteome</keyword>
<dbReference type="Proteomes" id="UP001208692">
    <property type="component" value="Unassembled WGS sequence"/>
</dbReference>
<protein>
    <recommendedName>
        <fullName evidence="1">Smr domain-containing protein</fullName>
    </recommendedName>
</protein>
<evidence type="ECO:0000313" key="3">
    <source>
        <dbReference type="EMBL" id="GJM54145.1"/>
    </source>
</evidence>
<organism evidence="2 4">
    <name type="scientific">Capnocytophaga catalasegens</name>
    <dbReference type="NCBI Taxonomy" id="1004260"/>
    <lineage>
        <taxon>Bacteria</taxon>
        <taxon>Pseudomonadati</taxon>
        <taxon>Bacteroidota</taxon>
        <taxon>Flavobacteriia</taxon>
        <taxon>Flavobacteriales</taxon>
        <taxon>Flavobacteriaceae</taxon>
        <taxon>Capnocytophaga</taxon>
    </lineage>
</organism>
<evidence type="ECO:0000313" key="4">
    <source>
        <dbReference type="Proteomes" id="UP001207736"/>
    </source>
</evidence>
<dbReference type="Gene3D" id="3.30.1370.110">
    <property type="match status" value="1"/>
</dbReference>
<sequence>MIQIGDIVEVIDETLQGKVIQVDKTNCTLQTEDGFSLKFPINQVVNVSSDEIRVNYQDSLQAIKEKETKHRRRRIVPKSKEKNQVRLEIDLHIGQLIDSMHNMTNYDMLTLQIETARKQLEFAIANRIQRIVFIHGVGEGVLRTELEYLFGRYENVTFYDAEYSKYGFGATEVYIYQSKTLKED</sequence>
<accession>A0AAV5ARL1</accession>
<evidence type="ECO:0000313" key="2">
    <source>
        <dbReference type="EMBL" id="GJM49963.1"/>
    </source>
</evidence>
<dbReference type="Pfam" id="PF01713">
    <property type="entry name" value="Smr"/>
    <property type="match status" value="1"/>
</dbReference>